<dbReference type="SUPFAM" id="SSF103515">
    <property type="entry name" value="Autotransporter"/>
    <property type="match status" value="1"/>
</dbReference>
<dbReference type="Proteomes" id="UP000198515">
    <property type="component" value="Unassembled WGS sequence"/>
</dbReference>
<accession>A0A1C4BQL1</accession>
<dbReference type="Gene3D" id="2.40.128.130">
    <property type="entry name" value="Autotransporter beta-domain"/>
    <property type="match status" value="1"/>
</dbReference>
<dbReference type="EMBL" id="FMBC01000008">
    <property type="protein sequence ID" value="SCC09209.1"/>
    <property type="molecule type" value="Genomic_DNA"/>
</dbReference>
<dbReference type="InterPro" id="IPR036709">
    <property type="entry name" value="Autotransporte_beta_dom_sf"/>
</dbReference>
<sequence>MATVWMSFTPASQAAIGTEISTAEGQSSFIGLFDTVAITSTGSVASPTSNALSFQSVNMGTFTNNGTFMSSGSNSNDSCMYIDNSSSVDLFSNNGYVADVQGETRFTSFGAMPVSDTADIGAGVALVQNDDLSLSARYDLSTAPHFDAQAISLRLRKTF</sequence>
<evidence type="ECO:0008006" key="3">
    <source>
        <dbReference type="Google" id="ProtNLM"/>
    </source>
</evidence>
<keyword evidence="2" id="KW-1185">Reference proteome</keyword>
<evidence type="ECO:0000313" key="2">
    <source>
        <dbReference type="Proteomes" id="UP000198515"/>
    </source>
</evidence>
<organism evidence="1 2">
    <name type="scientific">Kosakonia oryziphila</name>
    <dbReference type="NCBI Taxonomy" id="1005667"/>
    <lineage>
        <taxon>Bacteria</taxon>
        <taxon>Pseudomonadati</taxon>
        <taxon>Pseudomonadota</taxon>
        <taxon>Gammaproteobacteria</taxon>
        <taxon>Enterobacterales</taxon>
        <taxon>Enterobacteriaceae</taxon>
        <taxon>Kosakonia</taxon>
    </lineage>
</organism>
<reference evidence="2" key="1">
    <citation type="submission" date="2016-08" db="EMBL/GenBank/DDBJ databases">
        <authorList>
            <person name="Varghese N."/>
            <person name="Submissions Spin"/>
        </authorList>
    </citation>
    <scope>NUCLEOTIDE SEQUENCE [LARGE SCALE GENOMIC DNA]</scope>
    <source>
        <strain evidence="2">REICA_142</strain>
    </source>
</reference>
<proteinExistence type="predicted"/>
<protein>
    <recommendedName>
        <fullName evidence="3">Autotransporter domain-containing protein</fullName>
    </recommendedName>
</protein>
<dbReference type="AlphaFoldDB" id="A0A1C4BQL1"/>
<name>A0A1C4BQL1_9ENTR</name>
<gene>
    <name evidence="1" type="ORF">GA0061070_1008109</name>
</gene>
<evidence type="ECO:0000313" key="1">
    <source>
        <dbReference type="EMBL" id="SCC09209.1"/>
    </source>
</evidence>